<evidence type="ECO:0000313" key="4">
    <source>
        <dbReference type="WBParaSite" id="TMUE_2000008983.1"/>
    </source>
</evidence>
<keyword evidence="3" id="KW-1185">Reference proteome</keyword>
<evidence type="ECO:0000259" key="2">
    <source>
        <dbReference type="Pfam" id="PF03184"/>
    </source>
</evidence>
<sequence>MRREHQFDLSCIGNMDETPLTFDMLCNKTVDTKGVKSVVVRSTGHEKTRFTVVLSCLADGTKLKPMVIFKRKRKPKNTFPPGVFVQYHENGWMDENGVKLWIDKIWKKRPGGANRPSLLVWDAFGSHITEATTSHLNRCDTKAAVIPGGLTSIFQPLDVSLHKPLKDHVRQEWNKWMLNGQKSYTVGGFMRAPSLELLCQFVVNAWDKDDILWANNEQEEDNQASSETDECEEGIDCEHDSIPGEHVSDVDESCQVTAT</sequence>
<feature type="compositionally biased region" description="Basic and acidic residues" evidence="1">
    <location>
        <begin position="236"/>
        <end position="249"/>
    </location>
</feature>
<dbReference type="InterPro" id="IPR004875">
    <property type="entry name" value="DDE_SF_endonuclease_dom"/>
</dbReference>
<reference evidence="4" key="1">
    <citation type="submission" date="2019-12" db="UniProtKB">
        <authorList>
            <consortium name="WormBaseParasite"/>
        </authorList>
    </citation>
    <scope>IDENTIFICATION</scope>
</reference>
<accession>A0A5S6QP76</accession>
<feature type="region of interest" description="Disordered" evidence="1">
    <location>
        <begin position="217"/>
        <end position="259"/>
    </location>
</feature>
<dbReference type="Proteomes" id="UP000046395">
    <property type="component" value="Unassembled WGS sequence"/>
</dbReference>
<dbReference type="InterPro" id="IPR050863">
    <property type="entry name" value="CenT-Element_Derived"/>
</dbReference>
<dbReference type="PANTHER" id="PTHR19303">
    <property type="entry name" value="TRANSPOSON"/>
    <property type="match status" value="1"/>
</dbReference>
<evidence type="ECO:0000256" key="1">
    <source>
        <dbReference type="SAM" id="MobiDB-lite"/>
    </source>
</evidence>
<protein>
    <submittedName>
        <fullName evidence="4">DDE-1 domain-containing protein</fullName>
    </submittedName>
</protein>
<dbReference type="Pfam" id="PF03184">
    <property type="entry name" value="DDE_1"/>
    <property type="match status" value="1"/>
</dbReference>
<feature type="compositionally biased region" description="Acidic residues" evidence="1">
    <location>
        <begin position="217"/>
        <end position="235"/>
    </location>
</feature>
<dbReference type="PANTHER" id="PTHR19303:SF57">
    <property type="entry name" value="HTH CENPB-TYPE DOMAIN-CONTAINING PROTEIN"/>
    <property type="match status" value="1"/>
</dbReference>
<dbReference type="AlphaFoldDB" id="A0A5S6QP76"/>
<name>A0A5S6QP76_TRIMR</name>
<feature type="domain" description="DDE-1" evidence="2">
    <location>
        <begin position="47"/>
        <end position="207"/>
    </location>
</feature>
<evidence type="ECO:0000313" key="3">
    <source>
        <dbReference type="Proteomes" id="UP000046395"/>
    </source>
</evidence>
<dbReference type="GO" id="GO:0003677">
    <property type="term" value="F:DNA binding"/>
    <property type="evidence" value="ECO:0007669"/>
    <property type="project" value="TreeGrafter"/>
</dbReference>
<organism evidence="3 4">
    <name type="scientific">Trichuris muris</name>
    <name type="common">Mouse whipworm</name>
    <dbReference type="NCBI Taxonomy" id="70415"/>
    <lineage>
        <taxon>Eukaryota</taxon>
        <taxon>Metazoa</taxon>
        <taxon>Ecdysozoa</taxon>
        <taxon>Nematoda</taxon>
        <taxon>Enoplea</taxon>
        <taxon>Dorylaimia</taxon>
        <taxon>Trichinellida</taxon>
        <taxon>Trichuridae</taxon>
        <taxon>Trichuris</taxon>
    </lineage>
</organism>
<dbReference type="WBParaSite" id="TMUE_2000008983.1">
    <property type="protein sequence ID" value="TMUE_2000008983.1"/>
    <property type="gene ID" value="WBGene00300469"/>
</dbReference>
<dbReference type="GO" id="GO:0005634">
    <property type="term" value="C:nucleus"/>
    <property type="evidence" value="ECO:0007669"/>
    <property type="project" value="TreeGrafter"/>
</dbReference>
<proteinExistence type="predicted"/>